<dbReference type="InterPro" id="IPR021475">
    <property type="entry name" value="Pants/Emi1-like"/>
</dbReference>
<feature type="region of interest" description="Disordered" evidence="1">
    <location>
        <begin position="248"/>
        <end position="294"/>
    </location>
</feature>
<proteinExistence type="predicted"/>
<name>A0A446BDM2_9PEZI</name>
<dbReference type="PANTHER" id="PTHR28052:SF1">
    <property type="entry name" value="UPF0545 PROTEIN C22ORF39"/>
    <property type="match status" value="1"/>
</dbReference>
<accession>A0A446BDM2</accession>
<dbReference type="PANTHER" id="PTHR28052">
    <property type="entry name" value="UPF0545 PROTEIN C22ORF39"/>
    <property type="match status" value="1"/>
</dbReference>
<feature type="compositionally biased region" description="Low complexity" evidence="1">
    <location>
        <begin position="67"/>
        <end position="111"/>
    </location>
</feature>
<dbReference type="Pfam" id="PF11326">
    <property type="entry name" value="PANTS-like"/>
    <property type="match status" value="1"/>
</dbReference>
<sequence>MGWFWQPSPSPKPQPEGSSDSPAVASSTAAPPAATQRPPAESQSGPEPDAAERELALFMHMLLKDTQSSSSSSSSQPSAQQEQQQQQPPQTPSSTSKPEPPSSWFSWASARSRGEPPAAGPSSEQQQDQQPSKAGSKPPRTRTPQSLAMSEHLLPTSMSCRDAFDYAWHCHTPGAQWNAVYRYGSVRPCTELWDDFWFCMRTKSLAPAARAEAVRAHYRAKEAAKYGGGRPSSEDVWESRDERVAPGTAFQAKFEPPIADDDEFRRADAERRRRIREAMGAEKGEQGREGSERR</sequence>
<dbReference type="EMBL" id="OUUZ01000005">
    <property type="protein sequence ID" value="SPQ20611.1"/>
    <property type="molecule type" value="Genomic_DNA"/>
</dbReference>
<dbReference type="AlphaFoldDB" id="A0A446BDM2"/>
<evidence type="ECO:0000256" key="1">
    <source>
        <dbReference type="SAM" id="MobiDB-lite"/>
    </source>
</evidence>
<dbReference type="Proteomes" id="UP000289323">
    <property type="component" value="Unassembled WGS sequence"/>
</dbReference>
<feature type="compositionally biased region" description="Basic and acidic residues" evidence="1">
    <location>
        <begin position="263"/>
        <end position="294"/>
    </location>
</feature>
<reference evidence="2 3" key="1">
    <citation type="submission" date="2018-04" db="EMBL/GenBank/DDBJ databases">
        <authorList>
            <person name="Huttner S."/>
            <person name="Dainat J."/>
        </authorList>
    </citation>
    <scope>NUCLEOTIDE SEQUENCE [LARGE SCALE GENOMIC DNA]</scope>
</reference>
<feature type="region of interest" description="Disordered" evidence="1">
    <location>
        <begin position="1"/>
        <end position="147"/>
    </location>
</feature>
<feature type="compositionally biased region" description="Low complexity" evidence="1">
    <location>
        <begin position="18"/>
        <end position="40"/>
    </location>
</feature>
<evidence type="ECO:0000313" key="2">
    <source>
        <dbReference type="EMBL" id="SPQ20611.1"/>
    </source>
</evidence>
<organism evidence="2 3">
    <name type="scientific">Thermothielavioides terrestris</name>
    <dbReference type="NCBI Taxonomy" id="2587410"/>
    <lineage>
        <taxon>Eukaryota</taxon>
        <taxon>Fungi</taxon>
        <taxon>Dikarya</taxon>
        <taxon>Ascomycota</taxon>
        <taxon>Pezizomycotina</taxon>
        <taxon>Sordariomycetes</taxon>
        <taxon>Sordariomycetidae</taxon>
        <taxon>Sordariales</taxon>
        <taxon>Chaetomiaceae</taxon>
        <taxon>Thermothielavioides</taxon>
    </lineage>
</organism>
<gene>
    <name evidence="2" type="ORF">TT172_LOCUS3030</name>
</gene>
<protein>
    <submittedName>
        <fullName evidence="2">D74faeae-aa32-4c73-81b2-b779767a786d</fullName>
    </submittedName>
</protein>
<evidence type="ECO:0000313" key="3">
    <source>
        <dbReference type="Proteomes" id="UP000289323"/>
    </source>
</evidence>